<proteinExistence type="predicted"/>
<name>A0A2Z5JDM9_STRAR</name>
<dbReference type="AlphaFoldDB" id="A0A2Z5JDM9"/>
<sequence length="99" mass="11223">MRVDLQVGHLLLALGRDRCDRAVQAWLFGAIKRHQLNLRRPETTNVQELPQLFLGERRLRADAESGYGLHLVEALATSWGITDRVVGKTVWAELFAGHH</sequence>
<dbReference type="Proteomes" id="UP000252698">
    <property type="component" value="Chromosome"/>
</dbReference>
<accession>A0A2Z5JDM9</accession>
<dbReference type="EMBL" id="CP027306">
    <property type="protein sequence ID" value="AXE78498.1"/>
    <property type="molecule type" value="Genomic_DNA"/>
</dbReference>
<dbReference type="CDD" id="cd16936">
    <property type="entry name" value="HATPase_RsbW-like"/>
    <property type="match status" value="1"/>
</dbReference>
<evidence type="ECO:0000313" key="2">
    <source>
        <dbReference type="Proteomes" id="UP000252698"/>
    </source>
</evidence>
<protein>
    <recommendedName>
        <fullName evidence="3">Histidine kinase-like ATPase domain-containing protein</fullName>
    </recommendedName>
</protein>
<dbReference type="KEGG" id="sata:C5746_17950"/>
<dbReference type="InterPro" id="IPR036890">
    <property type="entry name" value="HATPase_C_sf"/>
</dbReference>
<evidence type="ECO:0008006" key="3">
    <source>
        <dbReference type="Google" id="ProtNLM"/>
    </source>
</evidence>
<dbReference type="Gene3D" id="3.30.565.10">
    <property type="entry name" value="Histidine kinase-like ATPase, C-terminal domain"/>
    <property type="match status" value="1"/>
</dbReference>
<evidence type="ECO:0000313" key="1">
    <source>
        <dbReference type="EMBL" id="AXE78498.1"/>
    </source>
</evidence>
<organism evidence="1 2">
    <name type="scientific">Streptomyces atratus</name>
    <dbReference type="NCBI Taxonomy" id="1893"/>
    <lineage>
        <taxon>Bacteria</taxon>
        <taxon>Bacillati</taxon>
        <taxon>Actinomycetota</taxon>
        <taxon>Actinomycetes</taxon>
        <taxon>Kitasatosporales</taxon>
        <taxon>Streptomycetaceae</taxon>
        <taxon>Streptomyces</taxon>
    </lineage>
</organism>
<reference evidence="1 2" key="1">
    <citation type="journal article" date="2018" name="Front. Microbiol.">
        <title>Genome Sequencing of Streptomyces atratus SCSIOZH16 and Activation Production of Nocardamine via Metabolic Engineering.</title>
        <authorList>
            <person name="Li Y."/>
            <person name="Zhang C."/>
            <person name="Liu C."/>
            <person name="Ju J."/>
            <person name="Ma J."/>
        </authorList>
    </citation>
    <scope>NUCLEOTIDE SEQUENCE [LARGE SCALE GENOMIC DNA]</scope>
    <source>
        <strain evidence="1 2">SCSIO_ZH16</strain>
    </source>
</reference>
<gene>
    <name evidence="1" type="ORF">C5746_17950</name>
</gene>